<dbReference type="InterPro" id="IPR036869">
    <property type="entry name" value="J_dom_sf"/>
</dbReference>
<dbReference type="Proteomes" id="UP000238196">
    <property type="component" value="Unassembled WGS sequence"/>
</dbReference>
<reference evidence="2 3" key="1">
    <citation type="submission" date="2018-02" db="EMBL/GenBank/DDBJ databases">
        <title>novel marine gammaproteobacteria from coastal saline agro ecosystem.</title>
        <authorList>
            <person name="Krishnan R."/>
            <person name="Ramesh Kumar N."/>
        </authorList>
    </citation>
    <scope>NUCLEOTIDE SEQUENCE [LARGE SCALE GENOMIC DNA]</scope>
    <source>
        <strain evidence="2 3">228</strain>
    </source>
</reference>
<proteinExistence type="predicted"/>
<gene>
    <name evidence="2" type="ORF">C4K68_27275</name>
</gene>
<name>A0A2S5KH25_9PROT</name>
<dbReference type="InterPro" id="IPR001623">
    <property type="entry name" value="DnaJ_domain"/>
</dbReference>
<organism evidence="2 3">
    <name type="scientific">Proteobacteria bacterium 228</name>
    <dbReference type="NCBI Taxonomy" id="2083153"/>
    <lineage>
        <taxon>Bacteria</taxon>
        <taxon>Pseudomonadati</taxon>
        <taxon>Pseudomonadota</taxon>
    </lineage>
</organism>
<dbReference type="Gene3D" id="1.10.287.110">
    <property type="entry name" value="DnaJ domain"/>
    <property type="match status" value="1"/>
</dbReference>
<dbReference type="AlphaFoldDB" id="A0A2S5KH25"/>
<sequence>MNPALVETICHLIRQELAPYPAGLSEYALIKALRKHHLDLPLSPELSLFRSHFLLFHCLYHLREQLLSEQSGLLEIHTLCICLVPWQPGHAGLTKSDPLQAYYMDWQQFASTDQQEVHALLDSFWKRYHLTDSGHLQAALCALELSPEAMVDVSSHQLIRRQYQRLAMQHHPDRGGDECRFKEIQSAWDYLRPFLGAQRG</sequence>
<dbReference type="EMBL" id="PRLP01000167">
    <property type="protein sequence ID" value="PPC74117.1"/>
    <property type="molecule type" value="Genomic_DNA"/>
</dbReference>
<feature type="domain" description="J" evidence="1">
    <location>
        <begin position="138"/>
        <end position="200"/>
    </location>
</feature>
<dbReference type="CDD" id="cd06257">
    <property type="entry name" value="DnaJ"/>
    <property type="match status" value="1"/>
</dbReference>
<dbReference type="Pfam" id="PF00226">
    <property type="entry name" value="DnaJ"/>
    <property type="match status" value="1"/>
</dbReference>
<dbReference type="SUPFAM" id="SSF46565">
    <property type="entry name" value="Chaperone J-domain"/>
    <property type="match status" value="1"/>
</dbReference>
<comment type="caution">
    <text evidence="2">The sequence shown here is derived from an EMBL/GenBank/DDBJ whole genome shotgun (WGS) entry which is preliminary data.</text>
</comment>
<dbReference type="OrthoDB" id="581986at2"/>
<dbReference type="Pfam" id="PF12339">
    <property type="entry name" value="DNAJ_related"/>
    <property type="match status" value="1"/>
</dbReference>
<evidence type="ECO:0000313" key="2">
    <source>
        <dbReference type="EMBL" id="PPC74117.1"/>
    </source>
</evidence>
<evidence type="ECO:0000259" key="1">
    <source>
        <dbReference type="PROSITE" id="PS50076"/>
    </source>
</evidence>
<accession>A0A2S5KH25</accession>
<dbReference type="InterPro" id="IPR021059">
    <property type="entry name" value="DnaJ-related_N"/>
</dbReference>
<dbReference type="SMART" id="SM00271">
    <property type="entry name" value="DnaJ"/>
    <property type="match status" value="1"/>
</dbReference>
<dbReference type="PROSITE" id="PS50076">
    <property type="entry name" value="DNAJ_2"/>
    <property type="match status" value="1"/>
</dbReference>
<evidence type="ECO:0000313" key="3">
    <source>
        <dbReference type="Proteomes" id="UP000238196"/>
    </source>
</evidence>
<protein>
    <submittedName>
        <fullName evidence="2">Molecular chaperone DnaJ</fullName>
    </submittedName>
</protein>